<feature type="domain" description="CFEM" evidence="11">
    <location>
        <begin position="22"/>
        <end position="87"/>
    </location>
</feature>
<evidence type="ECO:0000256" key="9">
    <source>
        <dbReference type="SAM" id="MobiDB-lite"/>
    </source>
</evidence>
<evidence type="ECO:0000256" key="7">
    <source>
        <dbReference type="ARBA" id="ARBA00023157"/>
    </source>
</evidence>
<feature type="signal peptide" evidence="10">
    <location>
        <begin position="1"/>
        <end position="23"/>
    </location>
</feature>
<feature type="region of interest" description="Disordered" evidence="9">
    <location>
        <begin position="94"/>
        <end position="206"/>
    </location>
</feature>
<keyword evidence="4" id="KW-0964">Secreted</keyword>
<feature type="compositionally biased region" description="Acidic residues" evidence="9">
    <location>
        <begin position="116"/>
        <end position="130"/>
    </location>
</feature>
<dbReference type="KEGG" id="nhe:NECHADRAFT_102052"/>
<keyword evidence="13" id="KW-1185">Reference proteome</keyword>
<evidence type="ECO:0000313" key="13">
    <source>
        <dbReference type="Proteomes" id="UP000005206"/>
    </source>
</evidence>
<keyword evidence="5" id="KW-0325">Glycoprotein</keyword>
<evidence type="ECO:0000256" key="4">
    <source>
        <dbReference type="ARBA" id="ARBA00022525"/>
    </source>
</evidence>
<dbReference type="eggNOG" id="ENOG502SD7M">
    <property type="taxonomic scope" value="Eukaryota"/>
</dbReference>
<feature type="compositionally biased region" description="Low complexity" evidence="9">
    <location>
        <begin position="102"/>
        <end position="115"/>
    </location>
</feature>
<dbReference type="STRING" id="660122.C7ZHZ0"/>
<dbReference type="HOGENOM" id="CLU_099566_0_0_1"/>
<dbReference type="VEuPathDB" id="FungiDB:NECHADRAFT_102052"/>
<protein>
    <submittedName>
        <fullName evidence="12">Expressed protein</fullName>
    </submittedName>
</protein>
<dbReference type="RefSeq" id="XP_003042076.1">
    <property type="nucleotide sequence ID" value="XM_003042030.1"/>
</dbReference>
<dbReference type="OrthoDB" id="1193027at2759"/>
<dbReference type="InParanoid" id="C7ZHZ0"/>
<feature type="chain" id="PRO_5002988866" evidence="10">
    <location>
        <begin position="24"/>
        <end position="244"/>
    </location>
</feature>
<evidence type="ECO:0000256" key="8">
    <source>
        <dbReference type="ARBA" id="ARBA00023288"/>
    </source>
</evidence>
<evidence type="ECO:0000256" key="3">
    <source>
        <dbReference type="ARBA" id="ARBA00010031"/>
    </source>
</evidence>
<comment type="similarity">
    <text evidence="3">Belongs to the RBT5 family.</text>
</comment>
<accession>C7ZHZ0</accession>
<evidence type="ECO:0000256" key="10">
    <source>
        <dbReference type="SAM" id="SignalP"/>
    </source>
</evidence>
<reference evidence="12 13" key="1">
    <citation type="journal article" date="2009" name="PLoS Genet.">
        <title>The genome of Nectria haematococca: contribution of supernumerary chromosomes to gene expansion.</title>
        <authorList>
            <person name="Coleman J.J."/>
            <person name="Rounsley S.D."/>
            <person name="Rodriguez-Carres M."/>
            <person name="Kuo A."/>
            <person name="Wasmann C.C."/>
            <person name="Grimwood J."/>
            <person name="Schmutz J."/>
            <person name="Taga M."/>
            <person name="White G.J."/>
            <person name="Zhou S."/>
            <person name="Schwartz D.C."/>
            <person name="Freitag M."/>
            <person name="Ma L.J."/>
            <person name="Danchin E.G."/>
            <person name="Henrissat B."/>
            <person name="Coutinho P.M."/>
            <person name="Nelson D.R."/>
            <person name="Straney D."/>
            <person name="Napoli C.A."/>
            <person name="Barker B.M."/>
            <person name="Gribskov M."/>
            <person name="Rep M."/>
            <person name="Kroken S."/>
            <person name="Molnar I."/>
            <person name="Rensing C."/>
            <person name="Kennell J.C."/>
            <person name="Zamora J."/>
            <person name="Farman M.L."/>
            <person name="Selker E.U."/>
            <person name="Salamov A."/>
            <person name="Shapiro H."/>
            <person name="Pangilinan J."/>
            <person name="Lindquist E."/>
            <person name="Lamers C."/>
            <person name="Grigoriev I.V."/>
            <person name="Geiser D.M."/>
            <person name="Covert S.F."/>
            <person name="Temporini E."/>
            <person name="Vanetten H.D."/>
        </authorList>
    </citation>
    <scope>NUCLEOTIDE SEQUENCE [LARGE SCALE GENOMIC DNA]</scope>
    <source>
        <strain evidence="13">ATCC MYA-4622 / CBS 123669 / FGSC 9596 / NRRL 45880 / 77-13-4</strain>
    </source>
</reference>
<evidence type="ECO:0000256" key="2">
    <source>
        <dbReference type="ARBA" id="ARBA00004613"/>
    </source>
</evidence>
<dbReference type="InterPro" id="IPR008427">
    <property type="entry name" value="Extracellular_membr_CFEM_dom"/>
</dbReference>
<dbReference type="GO" id="GO:0005576">
    <property type="term" value="C:extracellular region"/>
    <property type="evidence" value="ECO:0007669"/>
    <property type="project" value="UniProtKB-SubCell"/>
</dbReference>
<keyword evidence="7" id="KW-1015">Disulfide bond</keyword>
<name>C7ZHZ0_FUSV7</name>
<evidence type="ECO:0000256" key="6">
    <source>
        <dbReference type="ARBA" id="ARBA00022729"/>
    </source>
</evidence>
<dbReference type="Pfam" id="PF05730">
    <property type="entry name" value="CFEM"/>
    <property type="match status" value="1"/>
</dbReference>
<evidence type="ECO:0000313" key="12">
    <source>
        <dbReference type="EMBL" id="EEU36363.1"/>
    </source>
</evidence>
<keyword evidence="8" id="KW-0449">Lipoprotein</keyword>
<proteinExistence type="inferred from homology"/>
<comment type="subcellular location">
    <subcellularLocation>
        <location evidence="1">Membrane</location>
        <topology evidence="1">Lipid-anchor</topology>
        <topology evidence="1">GPI-anchor</topology>
    </subcellularLocation>
    <subcellularLocation>
        <location evidence="2">Secreted</location>
    </subcellularLocation>
</comment>
<dbReference type="EMBL" id="GG698929">
    <property type="protein sequence ID" value="EEU36363.1"/>
    <property type="molecule type" value="Genomic_DNA"/>
</dbReference>
<dbReference type="GO" id="GO:0098552">
    <property type="term" value="C:side of membrane"/>
    <property type="evidence" value="ECO:0007669"/>
    <property type="project" value="UniProtKB-KW"/>
</dbReference>
<gene>
    <name evidence="12" type="ORF">NECHADRAFT_102052</name>
</gene>
<dbReference type="AlphaFoldDB" id="C7ZHZ0"/>
<evidence type="ECO:0000256" key="1">
    <source>
        <dbReference type="ARBA" id="ARBA00004589"/>
    </source>
</evidence>
<keyword evidence="6 10" id="KW-0732">Signal</keyword>
<sequence length="244" mass="25598">MKTSTSIRFAAAGVIGLASMAQAQSVCAINCFQSVITEHPPLDCTEENMYLCFCKRSNLQNWFAECIWDECDNQADAAISFGVDLCADYGITITPPTKPEEQPTTTKAEPQPTTQAEEEPESTQAEEEPESTQAQPQPTTEAEEQPESTQAEETQAEETQPAGETKATTAAAPAETTAETEAAAPKPTTVVVKPSQADNTTVVSPTNPPTVVNMGASNAASGILAAAGLAVAAFQLLPVNACKS</sequence>
<feature type="compositionally biased region" description="Low complexity" evidence="9">
    <location>
        <begin position="147"/>
        <end position="206"/>
    </location>
</feature>
<organism evidence="12 13">
    <name type="scientific">Fusarium vanettenii (strain ATCC MYA-4622 / CBS 123669 / FGSC 9596 / NRRL 45880 / 77-13-4)</name>
    <name type="common">Fusarium solani subsp. pisi</name>
    <dbReference type="NCBI Taxonomy" id="660122"/>
    <lineage>
        <taxon>Eukaryota</taxon>
        <taxon>Fungi</taxon>
        <taxon>Dikarya</taxon>
        <taxon>Ascomycota</taxon>
        <taxon>Pezizomycotina</taxon>
        <taxon>Sordariomycetes</taxon>
        <taxon>Hypocreomycetidae</taxon>
        <taxon>Hypocreales</taxon>
        <taxon>Nectriaceae</taxon>
        <taxon>Fusarium</taxon>
        <taxon>Fusarium solani species complex</taxon>
        <taxon>Fusarium vanettenii</taxon>
    </lineage>
</organism>
<dbReference type="OMA" id="AITWAND"/>
<keyword evidence="5" id="KW-0336">GPI-anchor</keyword>
<feature type="compositionally biased region" description="Low complexity" evidence="9">
    <location>
        <begin position="131"/>
        <end position="140"/>
    </location>
</feature>
<evidence type="ECO:0000259" key="11">
    <source>
        <dbReference type="Pfam" id="PF05730"/>
    </source>
</evidence>
<keyword evidence="5" id="KW-0472">Membrane</keyword>
<evidence type="ECO:0000256" key="5">
    <source>
        <dbReference type="ARBA" id="ARBA00022622"/>
    </source>
</evidence>
<dbReference type="GeneID" id="9669077"/>
<dbReference type="Proteomes" id="UP000005206">
    <property type="component" value="Chromosome 11"/>
</dbReference>